<proteinExistence type="inferred from homology"/>
<gene>
    <name evidence="6" type="ORF">MNBD_ALPHA01-756</name>
</gene>
<dbReference type="GO" id="GO:0004325">
    <property type="term" value="F:ferrochelatase activity"/>
    <property type="evidence" value="ECO:0007669"/>
    <property type="project" value="InterPro"/>
</dbReference>
<dbReference type="NCBIfam" id="TIGR00109">
    <property type="entry name" value="hemH"/>
    <property type="match status" value="1"/>
</dbReference>
<evidence type="ECO:0000313" key="6">
    <source>
        <dbReference type="EMBL" id="VAW06778.1"/>
    </source>
</evidence>
<protein>
    <submittedName>
        <fullName evidence="6">Ferrochelatase, protoheme ferro-lyase</fullName>
        <ecNumber evidence="6">4.99.1.1</ecNumber>
    </submittedName>
</protein>
<dbReference type="SUPFAM" id="SSF53800">
    <property type="entry name" value="Chelatase"/>
    <property type="match status" value="1"/>
</dbReference>
<keyword evidence="3" id="KW-0350">Heme biosynthesis</keyword>
<dbReference type="Pfam" id="PF00762">
    <property type="entry name" value="Ferrochelatase"/>
    <property type="match status" value="1"/>
</dbReference>
<dbReference type="EMBL" id="UOEJ01000251">
    <property type="protein sequence ID" value="VAW06778.1"/>
    <property type="molecule type" value="Genomic_DNA"/>
</dbReference>
<dbReference type="HAMAP" id="MF_00323">
    <property type="entry name" value="Ferrochelatase"/>
    <property type="match status" value="1"/>
</dbReference>
<dbReference type="PROSITE" id="PS00534">
    <property type="entry name" value="FERROCHELATASE"/>
    <property type="match status" value="1"/>
</dbReference>
<dbReference type="UniPathway" id="UPA00252"/>
<evidence type="ECO:0000256" key="4">
    <source>
        <dbReference type="ARBA" id="ARBA00023239"/>
    </source>
</evidence>
<dbReference type="PANTHER" id="PTHR11108">
    <property type="entry name" value="FERROCHELATASE"/>
    <property type="match status" value="1"/>
</dbReference>
<evidence type="ECO:0000256" key="3">
    <source>
        <dbReference type="ARBA" id="ARBA00023133"/>
    </source>
</evidence>
<name>A0A3B0SMV4_9ZZZZ</name>
<dbReference type="GO" id="GO:0005739">
    <property type="term" value="C:mitochondrion"/>
    <property type="evidence" value="ECO:0007669"/>
    <property type="project" value="TreeGrafter"/>
</dbReference>
<keyword evidence="2" id="KW-0408">Iron</keyword>
<dbReference type="AlphaFoldDB" id="A0A3B0SMV4"/>
<dbReference type="InterPro" id="IPR033659">
    <property type="entry name" value="Ferrochelatase_N"/>
</dbReference>
<dbReference type="InterPro" id="IPR033644">
    <property type="entry name" value="Ferrochelatase_C"/>
</dbReference>
<dbReference type="GO" id="GO:0006783">
    <property type="term" value="P:heme biosynthetic process"/>
    <property type="evidence" value="ECO:0007669"/>
    <property type="project" value="UniProtKB-KW"/>
</dbReference>
<dbReference type="InterPro" id="IPR001015">
    <property type="entry name" value="Ferrochelatase"/>
</dbReference>
<dbReference type="PANTHER" id="PTHR11108:SF1">
    <property type="entry name" value="FERROCHELATASE, MITOCHONDRIAL"/>
    <property type="match status" value="1"/>
</dbReference>
<comment type="pathway">
    <text evidence="1">Porphyrin-containing compound metabolism; protoheme biosynthesis.</text>
</comment>
<evidence type="ECO:0000256" key="2">
    <source>
        <dbReference type="ARBA" id="ARBA00023004"/>
    </source>
</evidence>
<dbReference type="EC" id="4.99.1.1" evidence="6"/>
<sequence>MSNSFQKKEKVAVILLNLGGPDSLKAVKPFLFNLFYDPAIMAFKNPLRWLVARIISRKRTPIARDIYQKIGGKSPMLGQTQAQAQALENRLNEGKDADYACFISMRYWHPFAAETVKKVKEFNPDRIVLLPLYPHYSITTVGSSLIDWDKNAKKAGLDIPFRVIRDYPDEAGYIEAHVDLIQKETAKLEHPEEYRILYSAHGLPEKVIEAGDPYRDRTEKTCRAIQERLGHPDHVVCFQSRVGPMKWIEPYTEDEIKRAGIEGKSLIVIPVSFVSEHSETLVELDIQYRNIADEVGVKDYIRIAAIGCHKSYISALANLVTGDVKE</sequence>
<dbReference type="InterPro" id="IPR019772">
    <property type="entry name" value="Ferrochelatase_AS"/>
</dbReference>
<accession>A0A3B0SMV4</accession>
<keyword evidence="4 6" id="KW-0456">Lyase</keyword>
<dbReference type="Gene3D" id="3.40.50.1400">
    <property type="match status" value="2"/>
</dbReference>
<dbReference type="CDD" id="cd03411">
    <property type="entry name" value="Ferrochelatase_N"/>
    <property type="match status" value="1"/>
</dbReference>
<dbReference type="CDD" id="cd00419">
    <property type="entry name" value="Ferrochelatase_C"/>
    <property type="match status" value="1"/>
</dbReference>
<keyword evidence="5" id="KW-0627">Porphyrin biosynthesis</keyword>
<evidence type="ECO:0000256" key="5">
    <source>
        <dbReference type="ARBA" id="ARBA00023244"/>
    </source>
</evidence>
<evidence type="ECO:0000256" key="1">
    <source>
        <dbReference type="ARBA" id="ARBA00004744"/>
    </source>
</evidence>
<reference evidence="6" key="1">
    <citation type="submission" date="2018-06" db="EMBL/GenBank/DDBJ databases">
        <authorList>
            <person name="Zhirakovskaya E."/>
        </authorList>
    </citation>
    <scope>NUCLEOTIDE SEQUENCE</scope>
</reference>
<organism evidence="6">
    <name type="scientific">hydrothermal vent metagenome</name>
    <dbReference type="NCBI Taxonomy" id="652676"/>
    <lineage>
        <taxon>unclassified sequences</taxon>
        <taxon>metagenomes</taxon>
        <taxon>ecological metagenomes</taxon>
    </lineage>
</organism>